<comment type="caution">
    <text evidence="10">The sequence shown here is derived from an EMBL/GenBank/DDBJ whole genome shotgun (WGS) entry which is preliminary data.</text>
</comment>
<organism evidence="10 11">
    <name type="scientific">Thioflexithrix psekupsensis</name>
    <dbReference type="NCBI Taxonomy" id="1570016"/>
    <lineage>
        <taxon>Bacteria</taxon>
        <taxon>Pseudomonadati</taxon>
        <taxon>Pseudomonadota</taxon>
        <taxon>Gammaproteobacteria</taxon>
        <taxon>Thiotrichales</taxon>
        <taxon>Thioflexithrix</taxon>
    </lineage>
</organism>
<keyword evidence="4 8" id="KW-0812">Transmembrane</keyword>
<dbReference type="InterPro" id="IPR003399">
    <property type="entry name" value="Mce/MlaD"/>
</dbReference>
<feature type="transmembrane region" description="Helical" evidence="8">
    <location>
        <begin position="26"/>
        <end position="48"/>
    </location>
</feature>
<dbReference type="EMBL" id="MSLT01000006">
    <property type="protein sequence ID" value="OUD15271.1"/>
    <property type="molecule type" value="Genomic_DNA"/>
</dbReference>
<evidence type="ECO:0000256" key="4">
    <source>
        <dbReference type="ARBA" id="ARBA00022692"/>
    </source>
</evidence>
<feature type="domain" description="Mce/MlaD" evidence="9">
    <location>
        <begin position="52"/>
        <end position="142"/>
    </location>
</feature>
<evidence type="ECO:0000313" key="10">
    <source>
        <dbReference type="EMBL" id="OUD15271.1"/>
    </source>
</evidence>
<keyword evidence="11" id="KW-1185">Reference proteome</keyword>
<keyword evidence="2" id="KW-1003">Cell membrane</keyword>
<dbReference type="GO" id="GO:0005886">
    <property type="term" value="C:plasma membrane"/>
    <property type="evidence" value="ECO:0007669"/>
    <property type="project" value="UniProtKB-SubCell"/>
</dbReference>
<evidence type="ECO:0000256" key="2">
    <source>
        <dbReference type="ARBA" id="ARBA00022475"/>
    </source>
</evidence>
<keyword evidence="5 8" id="KW-1133">Transmembrane helix</keyword>
<comment type="subcellular location">
    <subcellularLocation>
        <location evidence="1">Cell inner membrane</location>
    </subcellularLocation>
</comment>
<evidence type="ECO:0000256" key="3">
    <source>
        <dbReference type="ARBA" id="ARBA00022519"/>
    </source>
</evidence>
<gene>
    <name evidence="10" type="ORF">TPSD3_01710</name>
</gene>
<evidence type="ECO:0000256" key="6">
    <source>
        <dbReference type="ARBA" id="ARBA00023136"/>
    </source>
</evidence>
<keyword evidence="7" id="KW-0175">Coiled coil</keyword>
<protein>
    <recommendedName>
        <fullName evidence="9">Mce/MlaD domain-containing protein</fullName>
    </recommendedName>
</protein>
<name>A0A251XA09_9GAMM</name>
<dbReference type="Proteomes" id="UP000194798">
    <property type="component" value="Unassembled WGS sequence"/>
</dbReference>
<proteinExistence type="predicted"/>
<feature type="domain" description="Mce/MlaD" evidence="9">
    <location>
        <begin position="179"/>
        <end position="231"/>
    </location>
</feature>
<evidence type="ECO:0000259" key="9">
    <source>
        <dbReference type="Pfam" id="PF02470"/>
    </source>
</evidence>
<evidence type="ECO:0000256" key="7">
    <source>
        <dbReference type="SAM" id="Coils"/>
    </source>
</evidence>
<keyword evidence="3" id="KW-0997">Cell inner membrane</keyword>
<dbReference type="PANTHER" id="PTHR30462">
    <property type="entry name" value="INTERMEMBRANE TRANSPORT PROTEIN PQIB-RELATED"/>
    <property type="match status" value="1"/>
</dbReference>
<evidence type="ECO:0000313" key="11">
    <source>
        <dbReference type="Proteomes" id="UP000194798"/>
    </source>
</evidence>
<evidence type="ECO:0000256" key="1">
    <source>
        <dbReference type="ARBA" id="ARBA00004533"/>
    </source>
</evidence>
<evidence type="ECO:0000256" key="5">
    <source>
        <dbReference type="ARBA" id="ARBA00022989"/>
    </source>
</evidence>
<dbReference type="OrthoDB" id="9806984at2"/>
<keyword evidence="6 8" id="KW-0472">Membrane</keyword>
<dbReference type="AlphaFoldDB" id="A0A251XA09"/>
<dbReference type="InterPro" id="IPR051800">
    <property type="entry name" value="PqiA-PqiB_transport"/>
</dbReference>
<dbReference type="PANTHER" id="PTHR30462:SF0">
    <property type="entry name" value="INTERMEMBRANE TRANSPORT PROTEIN YEBT"/>
    <property type="match status" value="1"/>
</dbReference>
<sequence>MADLENPTFPQAVTEIVQPKIQRRGVLALLLFLLLAMTVLGLLAYHYWHRPTVSLTLYFQQGHGLKIGDALRYRGIDIGVVHSVQLTEQLDRIEINVKLAKNAMDVATEKSQFWIVRPQVDMTTVGGLETMLGANYINVLPGRINHAEDPYQFKFTGLESTPALAILETGGLSIDLITTARGNLKVNAPVLYRDVKIGTILAVDLTPNGRAVRAQVYIQPDYVGLIRQQTRFWKTSGLEMGVGWSGFSMNIGSFQSLLLGGITLAIPPNPGTLAHYGQQFTLHDKPENEWLEWETYAPLNSEAENYPKPLLAVLTWQRRNLLRFTVDERRTAWVLPSAENQLLVPSSIVTPPSDALPNTAQLTIAGQVVDIKSDSVTAQGSGDLSILSFPHGFDSWTSRRHATVPENTLIIANPDHSPIYIASHQYENNPAESAEIWLISKETPMREEWHGAAVIAEKDQALLGILLVESGQGKVVLWGD</sequence>
<feature type="coiled-coil region" evidence="7">
    <location>
        <begin position="83"/>
        <end position="110"/>
    </location>
</feature>
<evidence type="ECO:0000256" key="8">
    <source>
        <dbReference type="SAM" id="Phobius"/>
    </source>
</evidence>
<dbReference type="Pfam" id="PF02470">
    <property type="entry name" value="MlaD"/>
    <property type="match status" value="2"/>
</dbReference>
<accession>A0A251XA09</accession>
<reference evidence="10 11" key="1">
    <citation type="submission" date="2016-12" db="EMBL/GenBank/DDBJ databases">
        <title>Thioflexothrix psekupsii D3 genome sequencing and assembly.</title>
        <authorList>
            <person name="Fomenkov A."/>
            <person name="Vincze T."/>
            <person name="Grabovich M."/>
            <person name="Anton B.P."/>
            <person name="Dubinina G."/>
            <person name="Orlova M."/>
            <person name="Belousova E."/>
            <person name="Roberts R.J."/>
        </authorList>
    </citation>
    <scope>NUCLEOTIDE SEQUENCE [LARGE SCALE GENOMIC DNA]</scope>
    <source>
        <strain evidence="10">D3</strain>
    </source>
</reference>
<dbReference type="RefSeq" id="WP_086486864.1">
    <property type="nucleotide sequence ID" value="NZ_MSLT01000006.1"/>
</dbReference>